<dbReference type="PROSITE" id="PS50830">
    <property type="entry name" value="TNASE_3"/>
    <property type="match status" value="1"/>
</dbReference>
<evidence type="ECO:0000259" key="1">
    <source>
        <dbReference type="PROSITE" id="PS50830"/>
    </source>
</evidence>
<protein>
    <recommendedName>
        <fullName evidence="1">TNase-like domain-containing protein</fullName>
    </recommendedName>
</protein>
<evidence type="ECO:0000313" key="3">
    <source>
        <dbReference type="Proteomes" id="UP001409585"/>
    </source>
</evidence>
<dbReference type="SMART" id="SM00318">
    <property type="entry name" value="SNc"/>
    <property type="match status" value="1"/>
</dbReference>
<comment type="caution">
    <text evidence="2">The sequence shown here is derived from an EMBL/GenBank/DDBJ whole genome shotgun (WGS) entry which is preliminary data.</text>
</comment>
<sequence length="135" mass="14615">MSCAVFACVRPESETFGQVAVSQVVGIYDGDSITVTIDAWPGVIGQAIGVRVAGIDTPEIRAQCPQEKKRALAARLFTRRAVTQANSVTLMNIKRDKYFRLLADVCVDDRSLGALLVAQGLAVRYQGGKKISWCP</sequence>
<dbReference type="Gene3D" id="2.40.50.90">
    <property type="match status" value="1"/>
</dbReference>
<proteinExistence type="predicted"/>
<dbReference type="AlphaFoldDB" id="A0AAV3U4D6"/>
<dbReference type="Pfam" id="PF00565">
    <property type="entry name" value="SNase"/>
    <property type="match status" value="1"/>
</dbReference>
<dbReference type="Proteomes" id="UP001409585">
    <property type="component" value="Unassembled WGS sequence"/>
</dbReference>
<feature type="domain" description="TNase-like" evidence="1">
    <location>
        <begin position="18"/>
        <end position="122"/>
    </location>
</feature>
<dbReference type="SUPFAM" id="SSF50199">
    <property type="entry name" value="Staphylococcal nuclease"/>
    <property type="match status" value="1"/>
</dbReference>
<gene>
    <name evidence="2" type="ORF">GCM10025791_29240</name>
</gene>
<dbReference type="InterPro" id="IPR035437">
    <property type="entry name" value="SNase_OB-fold_sf"/>
</dbReference>
<evidence type="ECO:0000313" key="2">
    <source>
        <dbReference type="EMBL" id="GAA4947644.1"/>
    </source>
</evidence>
<reference evidence="3" key="1">
    <citation type="journal article" date="2019" name="Int. J. Syst. Evol. Microbiol.">
        <title>The Global Catalogue of Microorganisms (GCM) 10K type strain sequencing project: providing services to taxonomists for standard genome sequencing and annotation.</title>
        <authorList>
            <consortium name="The Broad Institute Genomics Platform"/>
            <consortium name="The Broad Institute Genome Sequencing Center for Infectious Disease"/>
            <person name="Wu L."/>
            <person name="Ma J."/>
        </authorList>
    </citation>
    <scope>NUCLEOTIDE SEQUENCE [LARGE SCALE GENOMIC DNA]</scope>
    <source>
        <strain evidence="3">JCM 19134</strain>
    </source>
</reference>
<accession>A0AAV3U4D6</accession>
<organism evidence="2 3">
    <name type="scientific">Halioxenophilus aromaticivorans</name>
    <dbReference type="NCBI Taxonomy" id="1306992"/>
    <lineage>
        <taxon>Bacteria</taxon>
        <taxon>Pseudomonadati</taxon>
        <taxon>Pseudomonadota</taxon>
        <taxon>Gammaproteobacteria</taxon>
        <taxon>Alteromonadales</taxon>
        <taxon>Alteromonadaceae</taxon>
        <taxon>Halioxenophilus</taxon>
    </lineage>
</organism>
<dbReference type="InterPro" id="IPR016071">
    <property type="entry name" value="Staphylococal_nuclease_OB-fold"/>
</dbReference>
<dbReference type="EMBL" id="BAABLX010000027">
    <property type="protein sequence ID" value="GAA4947644.1"/>
    <property type="molecule type" value="Genomic_DNA"/>
</dbReference>
<keyword evidence="3" id="KW-1185">Reference proteome</keyword>
<name>A0AAV3U4D6_9ALTE</name>
<dbReference type="RefSeq" id="WP_345423722.1">
    <property type="nucleotide sequence ID" value="NZ_AP031496.1"/>
</dbReference>